<evidence type="ECO:0000256" key="4">
    <source>
        <dbReference type="SAM" id="MobiDB-lite"/>
    </source>
</evidence>
<feature type="non-terminal residue" evidence="5">
    <location>
        <position position="406"/>
    </location>
</feature>
<dbReference type="PANTHER" id="PTHR19848">
    <property type="entry name" value="WD40 REPEAT PROTEIN"/>
    <property type="match status" value="1"/>
</dbReference>
<accession>A0A8J4GZ14</accession>
<dbReference type="SMART" id="SM00320">
    <property type="entry name" value="WD40"/>
    <property type="match status" value="4"/>
</dbReference>
<dbReference type="SUPFAM" id="SSF50978">
    <property type="entry name" value="WD40 repeat-like"/>
    <property type="match status" value="1"/>
</dbReference>
<protein>
    <submittedName>
        <fullName evidence="5">Uncharacterized protein</fullName>
    </submittedName>
</protein>
<proteinExistence type="predicted"/>
<evidence type="ECO:0000256" key="1">
    <source>
        <dbReference type="ARBA" id="ARBA00022574"/>
    </source>
</evidence>
<dbReference type="InterPro" id="IPR019775">
    <property type="entry name" value="WD40_repeat_CS"/>
</dbReference>
<dbReference type="InterPro" id="IPR036322">
    <property type="entry name" value="WD40_repeat_dom_sf"/>
</dbReference>
<dbReference type="PROSITE" id="PS50082">
    <property type="entry name" value="WD_REPEATS_2"/>
    <property type="match status" value="3"/>
</dbReference>
<dbReference type="Proteomes" id="UP000722791">
    <property type="component" value="Unassembled WGS sequence"/>
</dbReference>
<gene>
    <name evidence="5" type="ORF">Vretimale_19260</name>
</gene>
<comment type="caution">
    <text evidence="5">The sequence shown here is derived from an EMBL/GenBank/DDBJ whole genome shotgun (WGS) entry which is preliminary data.</text>
</comment>
<dbReference type="InterPro" id="IPR001680">
    <property type="entry name" value="WD40_rpt"/>
</dbReference>
<dbReference type="EMBL" id="BNCQ01000082">
    <property type="protein sequence ID" value="GIM16666.1"/>
    <property type="molecule type" value="Genomic_DNA"/>
</dbReference>
<feature type="repeat" description="WD" evidence="3">
    <location>
        <begin position="111"/>
        <end position="153"/>
    </location>
</feature>
<dbReference type="PANTHER" id="PTHR19848:SF8">
    <property type="entry name" value="F-BOX AND WD REPEAT DOMAIN CONTAINING 7"/>
    <property type="match status" value="1"/>
</dbReference>
<dbReference type="Gene3D" id="2.130.10.10">
    <property type="entry name" value="YVTN repeat-like/Quinoprotein amine dehydrogenase"/>
    <property type="match status" value="1"/>
</dbReference>
<dbReference type="PROSITE" id="PS00678">
    <property type="entry name" value="WD_REPEATS_1"/>
    <property type="match status" value="1"/>
</dbReference>
<dbReference type="AlphaFoldDB" id="A0A8J4GZ14"/>
<feature type="region of interest" description="Disordered" evidence="4">
    <location>
        <begin position="384"/>
        <end position="406"/>
    </location>
</feature>
<sequence>SAATTPTAATARRHGPGAGGWVTLSCSVAFSPRGSHLASAHDDGTVLLWALPSGTLAARLQGHARLAYGLQYSQDGKSLATWSDDGTVCLWSPEGALRAVAEDQTPEPVLTLQHRDHVYDVDFAPHNAPALASISRDSTLRTWDLRTGACTASAAHGHGTDSKDSVEGVRYSPTGLLIATWSSLEALVRVWHAGSCTLLRELSGLQLMAWGGLGPGPWAAVLRTDYAPFVVRLPERALLLEAAAFDAGVAPESSSEYVAAAADEAAEGLTTAAVGLSSPSQTGPLAQRRQEQLQLCRQVTFRPTEGLQKPVVAAHQAAPLRPCVRIFSGTRSVPHVTLRGRSLVLADNSSTAFYSVTHDTQLQQTQQHLMDEVVGGGSGGYGGGGGSGARGLTSPQKFGAHFARHA</sequence>
<name>A0A8J4GZ14_9CHLO</name>
<dbReference type="InterPro" id="IPR015943">
    <property type="entry name" value="WD40/YVTN_repeat-like_dom_sf"/>
</dbReference>
<dbReference type="Pfam" id="PF00400">
    <property type="entry name" value="WD40"/>
    <property type="match status" value="3"/>
</dbReference>
<evidence type="ECO:0000313" key="5">
    <source>
        <dbReference type="EMBL" id="GIM16666.1"/>
    </source>
</evidence>
<reference evidence="5" key="1">
    <citation type="journal article" date="2021" name="Proc. Natl. Acad. Sci. U.S.A.">
        <title>Three genomes in the algal genus Volvox reveal the fate of a haploid sex-determining region after a transition to homothallism.</title>
        <authorList>
            <person name="Yamamoto K."/>
            <person name="Hamaji T."/>
            <person name="Kawai-Toyooka H."/>
            <person name="Matsuzaki R."/>
            <person name="Takahashi F."/>
            <person name="Nishimura Y."/>
            <person name="Kawachi M."/>
            <person name="Noguchi H."/>
            <person name="Minakuchi Y."/>
            <person name="Umen J.G."/>
            <person name="Toyoda A."/>
            <person name="Nozaki H."/>
        </authorList>
    </citation>
    <scope>NUCLEOTIDE SEQUENCE</scope>
    <source>
        <strain evidence="5">NIES-3785</strain>
    </source>
</reference>
<feature type="repeat" description="WD" evidence="3">
    <location>
        <begin position="27"/>
        <end position="59"/>
    </location>
</feature>
<evidence type="ECO:0000313" key="6">
    <source>
        <dbReference type="Proteomes" id="UP000722791"/>
    </source>
</evidence>
<evidence type="ECO:0000256" key="3">
    <source>
        <dbReference type="PROSITE-ProRule" id="PRU00221"/>
    </source>
</evidence>
<keyword evidence="2" id="KW-0677">Repeat</keyword>
<feature type="repeat" description="WD" evidence="3">
    <location>
        <begin position="60"/>
        <end position="92"/>
    </location>
</feature>
<evidence type="ECO:0000256" key="2">
    <source>
        <dbReference type="ARBA" id="ARBA00022737"/>
    </source>
</evidence>
<dbReference type="PROSITE" id="PS50294">
    <property type="entry name" value="WD_REPEATS_REGION"/>
    <property type="match status" value="2"/>
</dbReference>
<organism evidence="5 6">
    <name type="scientific">Volvox reticuliferus</name>
    <dbReference type="NCBI Taxonomy" id="1737510"/>
    <lineage>
        <taxon>Eukaryota</taxon>
        <taxon>Viridiplantae</taxon>
        <taxon>Chlorophyta</taxon>
        <taxon>core chlorophytes</taxon>
        <taxon>Chlorophyceae</taxon>
        <taxon>CS clade</taxon>
        <taxon>Chlamydomonadales</taxon>
        <taxon>Volvocaceae</taxon>
        <taxon>Volvox</taxon>
    </lineage>
</organism>
<keyword evidence="1 3" id="KW-0853">WD repeat</keyword>